<dbReference type="EMBL" id="JAKWJU010000002">
    <property type="protein sequence ID" value="MCH6163480.1"/>
    <property type="molecule type" value="Genomic_DNA"/>
</dbReference>
<dbReference type="Pfam" id="PF19564">
    <property type="entry name" value="DUF6086"/>
    <property type="match status" value="1"/>
</dbReference>
<accession>A0ABS9T4N6</accession>
<reference evidence="1" key="1">
    <citation type="submission" date="2022-03" db="EMBL/GenBank/DDBJ databases">
        <authorList>
            <person name="Santos J.D.N."/>
            <person name="Kallscheuer N."/>
            <person name="Jogler C."/>
            <person name="Lage O.M."/>
        </authorList>
    </citation>
    <scope>NUCLEOTIDE SEQUENCE</scope>
    <source>
        <strain evidence="1">M600PL45_2</strain>
    </source>
</reference>
<proteinExistence type="predicted"/>
<dbReference type="Proteomes" id="UP001166784">
    <property type="component" value="Unassembled WGS sequence"/>
</dbReference>
<evidence type="ECO:0000313" key="1">
    <source>
        <dbReference type="EMBL" id="MCH6163480.1"/>
    </source>
</evidence>
<name>A0ABS9T4N6_9ACTN</name>
<organism evidence="1 2">
    <name type="scientific">Streptomyces marispadix</name>
    <dbReference type="NCBI Taxonomy" id="2922868"/>
    <lineage>
        <taxon>Bacteria</taxon>
        <taxon>Bacillati</taxon>
        <taxon>Actinomycetota</taxon>
        <taxon>Actinomycetes</taxon>
        <taxon>Kitasatosporales</taxon>
        <taxon>Streptomycetaceae</taxon>
        <taxon>Streptomyces</taxon>
    </lineage>
</organism>
<comment type="caution">
    <text evidence="1">The sequence shown here is derived from an EMBL/GenBank/DDBJ whole genome shotgun (WGS) entry which is preliminary data.</text>
</comment>
<dbReference type="InterPro" id="IPR045732">
    <property type="entry name" value="DUF6086"/>
</dbReference>
<keyword evidence="2" id="KW-1185">Reference proteome</keyword>
<dbReference type="RefSeq" id="WP_241062373.1">
    <property type="nucleotide sequence ID" value="NZ_JAKWJU010000002.1"/>
</dbReference>
<sequence>MSCYVTIAGKDVWNPANQVGKIFVGQVELVSRILGVESGVEPIIEDECHIDAEKFSAFTSSLSSTVRRTNNFAFRELLQGVLEVCAVLVSRAGSTVSPPVDVPDGLARAMPGFE</sequence>
<reference evidence="1" key="2">
    <citation type="journal article" date="2023" name="Int. J. Syst. Evol. Microbiol.">
        <title>Streptomyces marispadix sp. nov., isolated from marine beach sediment of the Northern Coast of Portugal.</title>
        <authorList>
            <person name="dos Santos J.D.N."/>
            <person name="Vitorino I.R."/>
            <person name="Kallscheuer N."/>
            <person name="Srivastava A."/>
            <person name="Krautwurst S."/>
            <person name="Marz M."/>
            <person name="Jogler C."/>
            <person name="Lobo Da Cunha A."/>
            <person name="Catita J."/>
            <person name="Goncalves H."/>
            <person name="Gonzalez I."/>
            <person name="Reyes F."/>
            <person name="Lage O.M."/>
        </authorList>
    </citation>
    <scope>NUCLEOTIDE SEQUENCE</scope>
    <source>
        <strain evidence="1">M600PL45_2</strain>
    </source>
</reference>
<protein>
    <submittedName>
        <fullName evidence="1">DUF6086 family protein</fullName>
    </submittedName>
</protein>
<gene>
    <name evidence="1" type="ORF">MMA15_24720</name>
</gene>
<evidence type="ECO:0000313" key="2">
    <source>
        <dbReference type="Proteomes" id="UP001166784"/>
    </source>
</evidence>